<evidence type="ECO:0000313" key="2">
    <source>
        <dbReference type="EMBL" id="QKZ20267.1"/>
    </source>
</evidence>
<sequence length="60" mass="6094">MAQHGNSNISGDVTGALIQGEVNGTVTSDHNPFQDSPVVISGNDVTVHEGGTKGGISQNF</sequence>
<dbReference type="RefSeq" id="WP_176576327.1">
    <property type="nucleotide sequence ID" value="NZ_CBDRGH010000029.1"/>
</dbReference>
<evidence type="ECO:0000256" key="1">
    <source>
        <dbReference type="SAM" id="MobiDB-lite"/>
    </source>
</evidence>
<name>A0A7H8TA11_STRCX</name>
<protein>
    <submittedName>
        <fullName evidence="2">Uncharacterized protein</fullName>
    </submittedName>
</protein>
<proteinExistence type="predicted"/>
<dbReference type="Proteomes" id="UP000509418">
    <property type="component" value="Chromosome"/>
</dbReference>
<feature type="region of interest" description="Disordered" evidence="1">
    <location>
        <begin position="20"/>
        <end position="60"/>
    </location>
</feature>
<dbReference type="AlphaFoldDB" id="A0A7H8TA11"/>
<gene>
    <name evidence="2" type="ORF">HUT05_24685</name>
</gene>
<evidence type="ECO:0000313" key="3">
    <source>
        <dbReference type="Proteomes" id="UP000509418"/>
    </source>
</evidence>
<organism evidence="2 3">
    <name type="scientific">Streptomyces chartreusis</name>
    <dbReference type="NCBI Taxonomy" id="1969"/>
    <lineage>
        <taxon>Bacteria</taxon>
        <taxon>Bacillati</taxon>
        <taxon>Actinomycetota</taxon>
        <taxon>Actinomycetes</taxon>
        <taxon>Kitasatosporales</taxon>
        <taxon>Streptomycetaceae</taxon>
        <taxon>Streptomyces</taxon>
    </lineage>
</organism>
<accession>A0A7H8TA11</accession>
<keyword evidence="3" id="KW-1185">Reference proteome</keyword>
<dbReference type="EMBL" id="CP056041">
    <property type="protein sequence ID" value="QKZ20267.1"/>
    <property type="molecule type" value="Genomic_DNA"/>
</dbReference>
<reference evidence="2 3" key="1">
    <citation type="submission" date="2020-06" db="EMBL/GenBank/DDBJ databases">
        <title>Genome mining for natural products.</title>
        <authorList>
            <person name="Zhang B."/>
            <person name="Shi J."/>
            <person name="Ge H."/>
        </authorList>
    </citation>
    <scope>NUCLEOTIDE SEQUENCE [LARGE SCALE GENOMIC DNA]</scope>
    <source>
        <strain evidence="2 3">NA02069</strain>
    </source>
</reference>
<feature type="compositionally biased region" description="Polar residues" evidence="1">
    <location>
        <begin position="22"/>
        <end position="34"/>
    </location>
</feature>